<keyword evidence="3" id="KW-1003">Cell membrane</keyword>
<comment type="catalytic activity">
    <reaction evidence="11">
        <text>O-phospho-L-threonyl-[protein] + H2O = L-threonyl-[protein] + phosphate</text>
        <dbReference type="Rhea" id="RHEA:47004"/>
        <dbReference type="Rhea" id="RHEA-COMP:11060"/>
        <dbReference type="Rhea" id="RHEA-COMP:11605"/>
        <dbReference type="ChEBI" id="CHEBI:15377"/>
        <dbReference type="ChEBI" id="CHEBI:30013"/>
        <dbReference type="ChEBI" id="CHEBI:43474"/>
        <dbReference type="ChEBI" id="CHEBI:61977"/>
        <dbReference type="EC" id="3.1.3.16"/>
    </reaction>
</comment>
<dbReference type="FunFam" id="3.60.40.10:FF:000100">
    <property type="entry name" value="Stage II sporulation protein E"/>
    <property type="match status" value="1"/>
</dbReference>
<keyword evidence="8 14" id="KW-1133">Transmembrane helix</keyword>
<evidence type="ECO:0000256" key="9">
    <source>
        <dbReference type="ARBA" id="ARBA00023136"/>
    </source>
</evidence>
<gene>
    <name evidence="16" type="ORF">AN957_00210</name>
</gene>
<protein>
    <recommendedName>
        <fullName evidence="13">Stage II sporulation protein E</fullName>
        <ecNumber evidence="2">3.1.3.16</ecNumber>
    </recommendedName>
</protein>
<comment type="catalytic activity">
    <reaction evidence="10">
        <text>O-phospho-L-seryl-[protein] + H2O = L-seryl-[protein] + phosphate</text>
        <dbReference type="Rhea" id="RHEA:20629"/>
        <dbReference type="Rhea" id="RHEA-COMP:9863"/>
        <dbReference type="Rhea" id="RHEA-COMP:11604"/>
        <dbReference type="ChEBI" id="CHEBI:15377"/>
        <dbReference type="ChEBI" id="CHEBI:29999"/>
        <dbReference type="ChEBI" id="CHEBI:43474"/>
        <dbReference type="ChEBI" id="CHEBI:83421"/>
        <dbReference type="EC" id="3.1.3.16"/>
    </reaction>
</comment>
<evidence type="ECO:0000256" key="11">
    <source>
        <dbReference type="ARBA" id="ARBA00048336"/>
    </source>
</evidence>
<dbReference type="SMART" id="SM00332">
    <property type="entry name" value="PP2Cc"/>
    <property type="match status" value="1"/>
</dbReference>
<evidence type="ECO:0000256" key="13">
    <source>
        <dbReference type="ARBA" id="ARBA00074959"/>
    </source>
</evidence>
<keyword evidence="9 14" id="KW-0472">Membrane</keyword>
<evidence type="ECO:0000256" key="6">
    <source>
        <dbReference type="ARBA" id="ARBA00022912"/>
    </source>
</evidence>
<dbReference type="PROSITE" id="PS51746">
    <property type="entry name" value="PPM_2"/>
    <property type="match status" value="1"/>
</dbReference>
<feature type="transmembrane region" description="Helical" evidence="14">
    <location>
        <begin position="227"/>
        <end position="251"/>
    </location>
</feature>
<comment type="function">
    <text evidence="12">Normally needed for pro-sigma E processing during sporulation but can be bypassed in vegetative cells. Activates SpoIIAA by dephosphorylation.</text>
</comment>
<dbReference type="PATRIC" id="fig|1637975.4.peg.5397"/>
<dbReference type="InterPro" id="IPR045768">
    <property type="entry name" value="SpoIIE_N"/>
</dbReference>
<keyword evidence="7" id="KW-0749">Sporulation</keyword>
<keyword evidence="5" id="KW-0378">Hydrolase</keyword>
<keyword evidence="6" id="KW-0904">Protein phosphatase</keyword>
<dbReference type="Proteomes" id="UP000050996">
    <property type="component" value="Unassembled WGS sequence"/>
</dbReference>
<evidence type="ECO:0000256" key="8">
    <source>
        <dbReference type="ARBA" id="ARBA00022989"/>
    </source>
</evidence>
<comment type="caution">
    <text evidence="16">The sequence shown here is derived from an EMBL/GenBank/DDBJ whole genome shotgun (WGS) entry which is preliminary data.</text>
</comment>
<dbReference type="NCBIfam" id="TIGR02865">
    <property type="entry name" value="spore_II_E"/>
    <property type="match status" value="1"/>
</dbReference>
<dbReference type="GO" id="GO:0030435">
    <property type="term" value="P:sporulation resulting in formation of a cellular spore"/>
    <property type="evidence" value="ECO:0007669"/>
    <property type="project" value="UniProtKB-KW"/>
</dbReference>
<dbReference type="InterPro" id="IPR001932">
    <property type="entry name" value="PPM-type_phosphatase-like_dom"/>
</dbReference>
<dbReference type="SMART" id="SM00331">
    <property type="entry name" value="PP2C_SIG"/>
    <property type="match status" value="1"/>
</dbReference>
<dbReference type="PANTHER" id="PTHR43156">
    <property type="entry name" value="STAGE II SPORULATION PROTEIN E-RELATED"/>
    <property type="match status" value="1"/>
</dbReference>
<evidence type="ECO:0000256" key="12">
    <source>
        <dbReference type="ARBA" id="ARBA00058752"/>
    </source>
</evidence>
<dbReference type="EMBL" id="LJIX01000003">
    <property type="protein sequence ID" value="KQL27408.1"/>
    <property type="molecule type" value="Genomic_DNA"/>
</dbReference>
<organism evidence="16 17">
    <name type="scientific">Cytobacillus solani</name>
    <dbReference type="NCBI Taxonomy" id="1637975"/>
    <lineage>
        <taxon>Bacteria</taxon>
        <taxon>Bacillati</taxon>
        <taxon>Bacillota</taxon>
        <taxon>Bacilli</taxon>
        <taxon>Bacillales</taxon>
        <taxon>Bacillaceae</taxon>
        <taxon>Cytobacillus</taxon>
    </lineage>
</organism>
<dbReference type="Pfam" id="PF07228">
    <property type="entry name" value="SpoIIE"/>
    <property type="match status" value="1"/>
</dbReference>
<sequence length="828" mass="92380">MANSVERNVVQPLGEVNFTKPKWEFTKGLNKFQQMCETIFLKKGYLLLLIGFLLGRALILAQLTPFSLPFFAAVYFLRKEKAPIALIGLIAGAATLSISHAVSAFGISFLFLLAYRIAKKWLTNEIKALPFFVFFTITAGKLLEDFIVTKQLTLFDGMMAGVEASLGFILTLIFVQSLPLLSVNKRKQSLKIEEIVCLIIMLATVMTGTIGWTVYGLSIEHVMSRYLVLLFAFVAGATVGSTVGVVTGLIFSLANITSFYHMSLLAFAGLLGGLLKDGRKIGVSAGLLIATLLIGMYGEGGGALYKTLLETAAAILLFIFTPQALLTKLAKHIPGTTEHAAEQQQYMRKMRDVTAQRVAQFSNVFQALSKSFSSYDEPSEWKEDEGARELDYFLSNVTEKTCQTCFKKDHCWTRNFDTTYDYMKEIMNEMEDNHGDLSPKLSREWEKHCTRSKKVTDTIQQELTFYHANQKLKKQVQESRRLVAEQLLGVSEVMGDFAKEIQRERENHHKQEELILEALQEFGIQIEQVEIYSLEQRNVDIDMTIPYCNGHGECEKLIAPMLSDILGESIVVSSEDCSTFPNGFCHVTFRSAKAFTVESAVAHAAKDGGFLSGDSYSTMELGCGKYAIAISDGMGNGERAHVESKETLQLLQKILQSGIEEKVAIKSVNSVLSLRTTDEIFSTLDLAMIDLQNAGAEFLKIGSAPSFIRRGDKIIKIQASNLPMGIIQEFEVEVVSEQLKAGDLLIMMSDGIFEGPKHVENFDLWMKRKIIELKTEDPQAVADLIMEEVIRSRSGFIEDDMTVIVAKIKHNTPKWTSIPVHKIRKMAN</sequence>
<dbReference type="EC" id="3.1.3.16" evidence="2"/>
<evidence type="ECO:0000256" key="4">
    <source>
        <dbReference type="ARBA" id="ARBA00022692"/>
    </source>
</evidence>
<dbReference type="GO" id="GO:0004722">
    <property type="term" value="F:protein serine/threonine phosphatase activity"/>
    <property type="evidence" value="ECO:0007669"/>
    <property type="project" value="UniProtKB-EC"/>
</dbReference>
<feature type="transmembrane region" description="Helical" evidence="14">
    <location>
        <begin position="281"/>
        <end position="298"/>
    </location>
</feature>
<dbReference type="RefSeq" id="WP_056681690.1">
    <property type="nucleotide sequence ID" value="NZ_LJIX01000003.1"/>
</dbReference>
<feature type="domain" description="PPM-type phosphatase" evidence="15">
    <location>
        <begin position="598"/>
        <end position="808"/>
    </location>
</feature>
<dbReference type="STRING" id="1637975.AN957_00210"/>
<evidence type="ECO:0000256" key="2">
    <source>
        <dbReference type="ARBA" id="ARBA00013081"/>
    </source>
</evidence>
<dbReference type="AlphaFoldDB" id="A0A0Q3RAZ0"/>
<evidence type="ECO:0000256" key="7">
    <source>
        <dbReference type="ARBA" id="ARBA00022969"/>
    </source>
</evidence>
<dbReference type="InterPro" id="IPR014221">
    <property type="entry name" value="SpoII_E"/>
</dbReference>
<feature type="transmembrane region" description="Helical" evidence="14">
    <location>
        <begin position="126"/>
        <end position="144"/>
    </location>
</feature>
<evidence type="ECO:0000256" key="3">
    <source>
        <dbReference type="ARBA" id="ARBA00022475"/>
    </source>
</evidence>
<feature type="transmembrane region" description="Helical" evidence="14">
    <location>
        <begin position="258"/>
        <end position="275"/>
    </location>
</feature>
<dbReference type="Gene3D" id="3.60.40.10">
    <property type="entry name" value="PPM-type phosphatase domain"/>
    <property type="match status" value="1"/>
</dbReference>
<proteinExistence type="predicted"/>
<evidence type="ECO:0000256" key="14">
    <source>
        <dbReference type="SAM" id="Phobius"/>
    </source>
</evidence>
<evidence type="ECO:0000256" key="5">
    <source>
        <dbReference type="ARBA" id="ARBA00022801"/>
    </source>
</evidence>
<keyword evidence="4 14" id="KW-0812">Transmembrane</keyword>
<accession>A0A0Q3RAZ0</accession>
<feature type="transmembrane region" description="Helical" evidence="14">
    <location>
        <begin position="84"/>
        <end position="114"/>
    </location>
</feature>
<reference evidence="16 17" key="1">
    <citation type="submission" date="2015-09" db="EMBL/GenBank/DDBJ databases">
        <title>Genome sequencing project for genomic taxonomy and phylogenomics of Bacillus-like bacteria.</title>
        <authorList>
            <person name="Liu B."/>
            <person name="Wang J."/>
            <person name="Zhu Y."/>
            <person name="Liu G."/>
            <person name="Chen Q."/>
            <person name="Chen Z."/>
            <person name="Lan J."/>
            <person name="Che J."/>
            <person name="Ge C."/>
            <person name="Shi H."/>
            <person name="Pan Z."/>
            <person name="Liu X."/>
        </authorList>
    </citation>
    <scope>NUCLEOTIDE SEQUENCE [LARGE SCALE GENOMIC DNA]</scope>
    <source>
        <strain evidence="16 17">FJAT-18043</strain>
    </source>
</reference>
<name>A0A0Q3RAZ0_9BACI</name>
<evidence type="ECO:0000259" key="15">
    <source>
        <dbReference type="PROSITE" id="PS51746"/>
    </source>
</evidence>
<dbReference type="InterPro" id="IPR052016">
    <property type="entry name" value="Bact_Sigma-Reg"/>
</dbReference>
<feature type="transmembrane region" description="Helical" evidence="14">
    <location>
        <begin position="164"/>
        <end position="183"/>
    </location>
</feature>
<evidence type="ECO:0000313" key="17">
    <source>
        <dbReference type="Proteomes" id="UP000050996"/>
    </source>
</evidence>
<keyword evidence="17" id="KW-1185">Reference proteome</keyword>
<dbReference type="SUPFAM" id="SSF81606">
    <property type="entry name" value="PP2C-like"/>
    <property type="match status" value="1"/>
</dbReference>
<feature type="transmembrane region" description="Helical" evidence="14">
    <location>
        <begin position="45"/>
        <end position="64"/>
    </location>
</feature>
<feature type="transmembrane region" description="Helical" evidence="14">
    <location>
        <begin position="307"/>
        <end position="326"/>
    </location>
</feature>
<evidence type="ECO:0000313" key="16">
    <source>
        <dbReference type="EMBL" id="KQL27408.1"/>
    </source>
</evidence>
<dbReference type="Pfam" id="PF19732">
    <property type="entry name" value="SpoIIE_N"/>
    <property type="match status" value="1"/>
</dbReference>
<comment type="subcellular location">
    <subcellularLocation>
        <location evidence="1">Cell membrane</location>
        <topology evidence="1">Multi-pass membrane protein</topology>
    </subcellularLocation>
</comment>
<feature type="transmembrane region" description="Helical" evidence="14">
    <location>
        <begin position="195"/>
        <end position="215"/>
    </location>
</feature>
<evidence type="ECO:0000256" key="10">
    <source>
        <dbReference type="ARBA" id="ARBA00047761"/>
    </source>
</evidence>
<dbReference type="InterPro" id="IPR036457">
    <property type="entry name" value="PPM-type-like_dom_sf"/>
</dbReference>
<dbReference type="PANTHER" id="PTHR43156:SF2">
    <property type="entry name" value="STAGE II SPORULATION PROTEIN E"/>
    <property type="match status" value="1"/>
</dbReference>
<evidence type="ECO:0000256" key="1">
    <source>
        <dbReference type="ARBA" id="ARBA00004651"/>
    </source>
</evidence>
<dbReference type="GO" id="GO:0005886">
    <property type="term" value="C:plasma membrane"/>
    <property type="evidence" value="ECO:0007669"/>
    <property type="project" value="UniProtKB-SubCell"/>
</dbReference>